<protein>
    <recommendedName>
        <fullName evidence="1">Coenzyme F420:L-glutamate ligase-like domain-containing protein</fullName>
    </recommendedName>
</protein>
<evidence type="ECO:0000313" key="3">
    <source>
        <dbReference type="Proteomes" id="UP000177652"/>
    </source>
</evidence>
<comment type="caution">
    <text evidence="2">The sequence shown here is derived from an EMBL/GenBank/DDBJ whole genome shotgun (WGS) entry which is preliminary data.</text>
</comment>
<sequence length="242" mass="26864">MHVRPVKTRVFKQGEDLIAFICTHIKKLKEGSVLVVTSKVVALAEGAVVQVGTSRAKEAIIRAESDWQLQAKHGKITLREGLLMWNAGIDESNAKGNIILLPKDSFAAAGKIRSSLLSYYAKASKDKQKNKMKKLGVIITDSRIMPLRAGVVGVALGYAGFKGLRDYRGKKDMFGRKLKFTQTDVADSLATAAVLTMGEGEERQPLCIIDDAPVEFAKRVNRRELVIAPKDDMYRPLFRYRE</sequence>
<dbReference type="Gene3D" id="3.30.1330.100">
    <property type="entry name" value="CofE-like"/>
    <property type="match status" value="1"/>
</dbReference>
<evidence type="ECO:0000259" key="1">
    <source>
        <dbReference type="Pfam" id="PF01996"/>
    </source>
</evidence>
<dbReference type="SUPFAM" id="SSF144010">
    <property type="entry name" value="CofE-like"/>
    <property type="match status" value="1"/>
</dbReference>
<dbReference type="PANTHER" id="PTHR47917">
    <property type="match status" value="1"/>
</dbReference>
<dbReference type="Proteomes" id="UP000177652">
    <property type="component" value="Unassembled WGS sequence"/>
</dbReference>
<evidence type="ECO:0000313" key="2">
    <source>
        <dbReference type="EMBL" id="OGG66228.1"/>
    </source>
</evidence>
<dbReference type="GO" id="GO:0052618">
    <property type="term" value="F:coenzyme F420-0:L-glutamate ligase activity"/>
    <property type="evidence" value="ECO:0007669"/>
    <property type="project" value="TreeGrafter"/>
</dbReference>
<reference evidence="2 3" key="1">
    <citation type="journal article" date="2016" name="Nat. Commun.">
        <title>Thousands of microbial genomes shed light on interconnected biogeochemical processes in an aquifer system.</title>
        <authorList>
            <person name="Anantharaman K."/>
            <person name="Brown C.T."/>
            <person name="Hug L.A."/>
            <person name="Sharon I."/>
            <person name="Castelle C.J."/>
            <person name="Probst A.J."/>
            <person name="Thomas B.C."/>
            <person name="Singh A."/>
            <person name="Wilkins M.J."/>
            <person name="Karaoz U."/>
            <person name="Brodie E.L."/>
            <person name="Williams K.H."/>
            <person name="Hubbard S.S."/>
            <person name="Banfield J.F."/>
        </authorList>
    </citation>
    <scope>NUCLEOTIDE SEQUENCE [LARGE SCALE GENOMIC DNA]</scope>
</reference>
<feature type="domain" description="Coenzyme F420:L-glutamate ligase-like" evidence="1">
    <location>
        <begin position="6"/>
        <end position="209"/>
    </location>
</feature>
<organism evidence="2 3">
    <name type="scientific">Candidatus Kaiserbacteria bacterium RIFCSPHIGHO2_02_FULL_55_20</name>
    <dbReference type="NCBI Taxonomy" id="1798497"/>
    <lineage>
        <taxon>Bacteria</taxon>
        <taxon>Candidatus Kaiseribacteriota</taxon>
    </lineage>
</organism>
<proteinExistence type="predicted"/>
<dbReference type="STRING" id="1798497.A3D71_03050"/>
<dbReference type="InterPro" id="IPR002847">
    <property type="entry name" value="F420-0_gamma-glut_ligase-dom"/>
</dbReference>
<dbReference type="EMBL" id="MFLK01000017">
    <property type="protein sequence ID" value="OGG66228.1"/>
    <property type="molecule type" value="Genomic_DNA"/>
</dbReference>
<dbReference type="PANTHER" id="PTHR47917:SF1">
    <property type="entry name" value="COENZYME F420:L-GLUTAMATE LIGASE"/>
    <property type="match status" value="1"/>
</dbReference>
<gene>
    <name evidence="2" type="ORF">A3D71_03050</name>
</gene>
<accession>A0A1F6DXU3</accession>
<dbReference type="AlphaFoldDB" id="A0A1F6DXU3"/>
<dbReference type="Pfam" id="PF01996">
    <property type="entry name" value="F420_ligase"/>
    <property type="match status" value="1"/>
</dbReference>
<name>A0A1F6DXU3_9BACT</name>